<organism evidence="1">
    <name type="scientific">Gordonia amarae</name>
    <dbReference type="NCBI Taxonomy" id="36821"/>
    <lineage>
        <taxon>Bacteria</taxon>
        <taxon>Bacillati</taxon>
        <taxon>Actinomycetota</taxon>
        <taxon>Actinomycetes</taxon>
        <taxon>Mycobacteriales</taxon>
        <taxon>Gordoniaceae</taxon>
        <taxon>Gordonia</taxon>
    </lineage>
</organism>
<dbReference type="AlphaFoldDB" id="A0A857KX76"/>
<protein>
    <submittedName>
        <fullName evidence="1">Uncharacterized protein</fullName>
    </submittedName>
</protein>
<name>A0A857KX76_9ACTN</name>
<gene>
    <name evidence="1" type="ORF">GII30_10040</name>
</gene>
<dbReference type="RefSeq" id="WP_005180932.1">
    <property type="nucleotide sequence ID" value="NZ_CP045804.1"/>
</dbReference>
<dbReference type="EMBL" id="CP045810">
    <property type="protein sequence ID" value="QHN39458.1"/>
    <property type="molecule type" value="Genomic_DNA"/>
</dbReference>
<sequence>MPVPVDWTPHRREDRELLGWIVADDESGDAWSAIDVLGRAVVTGADWLDAEAALDDRGLHYLADPYMLEGPREQPVRVRLVEVTPERIVVKEDDFGDMTATTERFVLPWPIPAELRETRPDDPDGFTFGASH</sequence>
<reference evidence="1" key="1">
    <citation type="journal article" date="2021" name="Nat. Microbiol.">
        <title>Cocultivation of an ultrasmall environmental parasitic bacterium with lytic ability against bacteria associated with wastewater foams.</title>
        <authorList>
            <person name="Batinovic S."/>
            <person name="Rose J.J.A."/>
            <person name="Ratcliffe J."/>
            <person name="Seviour R.J."/>
            <person name="Petrovski S."/>
        </authorList>
    </citation>
    <scope>NUCLEOTIDE SEQUENCE</scope>
    <source>
        <strain evidence="1">CON44</strain>
    </source>
</reference>
<accession>A0A857KX76</accession>
<evidence type="ECO:0000313" key="1">
    <source>
        <dbReference type="EMBL" id="QHN39458.1"/>
    </source>
</evidence>
<proteinExistence type="predicted"/>